<evidence type="ECO:0000313" key="2">
    <source>
        <dbReference type="EMBL" id="MFC6176500.1"/>
    </source>
</evidence>
<organism evidence="2 3">
    <name type="scientific">Companilactobacillus huachuanensis</name>
    <dbReference type="NCBI Taxonomy" id="2559914"/>
    <lineage>
        <taxon>Bacteria</taxon>
        <taxon>Bacillati</taxon>
        <taxon>Bacillota</taxon>
        <taxon>Bacilli</taxon>
        <taxon>Lactobacillales</taxon>
        <taxon>Lactobacillaceae</taxon>
        <taxon>Companilactobacillus</taxon>
    </lineage>
</organism>
<feature type="transmembrane region" description="Helical" evidence="1">
    <location>
        <begin position="317"/>
        <end position="335"/>
    </location>
</feature>
<feature type="transmembrane region" description="Helical" evidence="1">
    <location>
        <begin position="132"/>
        <end position="150"/>
    </location>
</feature>
<feature type="transmembrane region" description="Helical" evidence="1">
    <location>
        <begin position="63"/>
        <end position="84"/>
    </location>
</feature>
<dbReference type="Proteomes" id="UP001596288">
    <property type="component" value="Unassembled WGS sequence"/>
</dbReference>
<gene>
    <name evidence="2" type="ORF">ACFQAV_06585</name>
</gene>
<keyword evidence="3" id="KW-1185">Reference proteome</keyword>
<feature type="transmembrane region" description="Helical" evidence="1">
    <location>
        <begin position="288"/>
        <end position="310"/>
    </location>
</feature>
<keyword evidence="1" id="KW-0812">Transmembrane</keyword>
<feature type="transmembrane region" description="Helical" evidence="1">
    <location>
        <begin position="228"/>
        <end position="247"/>
    </location>
</feature>
<feature type="transmembrane region" description="Helical" evidence="1">
    <location>
        <begin position="162"/>
        <end position="179"/>
    </location>
</feature>
<feature type="transmembrane region" description="Helical" evidence="1">
    <location>
        <begin position="379"/>
        <end position="397"/>
    </location>
</feature>
<feature type="transmembrane region" description="Helical" evidence="1">
    <location>
        <begin position="12"/>
        <end position="36"/>
    </location>
</feature>
<keyword evidence="1" id="KW-1133">Transmembrane helix</keyword>
<evidence type="ECO:0000313" key="3">
    <source>
        <dbReference type="Proteomes" id="UP001596288"/>
    </source>
</evidence>
<name>A0ABW1RKD2_9LACO</name>
<proteinExistence type="predicted"/>
<evidence type="ECO:0008006" key="4">
    <source>
        <dbReference type="Google" id="ProtNLM"/>
    </source>
</evidence>
<dbReference type="RefSeq" id="WP_137611244.1">
    <property type="nucleotide sequence ID" value="NZ_BJDF01000008.1"/>
</dbReference>
<feature type="transmembrane region" description="Helical" evidence="1">
    <location>
        <begin position="185"/>
        <end position="216"/>
    </location>
</feature>
<sequence>MIKKFIVKHKVLLTLALFIFVSIFSIYLTSLSGHIWSFLGMNNDGRFHVMRVEGLYESMKHGIYFPIVNMSFMGGFGYISNVFYSNMWLYPAAFLRMMGFTTVEAFMLFYVFLNFCTLLISFGSFYHASHKYDKSLVFSLIYTLSIYRIFDMVRRFDLGEVLTLTFLPLVILGVYEVFYGDHKQWIYLTLGMVAVIYSHALSPILIAVFIFWVVIFRLKALIKEPKRILSLIKAGAVALALTVAYFLPMIEQLQHTQFKLTHSRLIDVSQNGMNLKNLFNWSLVNNLYIQNIGLIMLIVSLIIPFVIWFVKNKAIRDFTIIGEILLFMTTSLFPWKYFVKTPLNTIQFPWRFDMLVSILFAIFLASDPLNWFNTSWKKVLLVGLSFGLVVGAEQALITDHPKEYNVYDSFNDLDIYSIGGGEEYLPKDASLNQLISTPHIPQLKSGTASISSFSQQGTKVQFNFKNAKNAKIDVPIISYYGFSAKNSTGKVSPLKMDLKNNGLGQVTVNGTGTVRINYYKTTIQKVSSLFSIFSLIILLVVIIFQKRLRNRVSLFKN</sequence>
<dbReference type="EMBL" id="JBHSSF010000016">
    <property type="protein sequence ID" value="MFC6176500.1"/>
    <property type="molecule type" value="Genomic_DNA"/>
</dbReference>
<accession>A0ABW1RKD2</accession>
<comment type="caution">
    <text evidence="2">The sequence shown here is derived from an EMBL/GenBank/DDBJ whole genome shotgun (WGS) entry which is preliminary data.</text>
</comment>
<evidence type="ECO:0000256" key="1">
    <source>
        <dbReference type="SAM" id="Phobius"/>
    </source>
</evidence>
<feature type="transmembrane region" description="Helical" evidence="1">
    <location>
        <begin position="355"/>
        <end position="372"/>
    </location>
</feature>
<keyword evidence="1" id="KW-0472">Membrane</keyword>
<feature type="transmembrane region" description="Helical" evidence="1">
    <location>
        <begin position="526"/>
        <end position="544"/>
    </location>
</feature>
<feature type="transmembrane region" description="Helical" evidence="1">
    <location>
        <begin position="105"/>
        <end position="126"/>
    </location>
</feature>
<reference evidence="3" key="1">
    <citation type="journal article" date="2019" name="Int. J. Syst. Evol. Microbiol.">
        <title>The Global Catalogue of Microorganisms (GCM) 10K type strain sequencing project: providing services to taxonomists for standard genome sequencing and annotation.</title>
        <authorList>
            <consortium name="The Broad Institute Genomics Platform"/>
            <consortium name="The Broad Institute Genome Sequencing Center for Infectious Disease"/>
            <person name="Wu L."/>
            <person name="Ma J."/>
        </authorList>
    </citation>
    <scope>NUCLEOTIDE SEQUENCE [LARGE SCALE GENOMIC DNA]</scope>
    <source>
        <strain evidence="3">CCM 8927</strain>
    </source>
</reference>
<protein>
    <recommendedName>
        <fullName evidence="4">YfhO family protein</fullName>
    </recommendedName>
</protein>